<evidence type="ECO:0000256" key="3">
    <source>
        <dbReference type="ARBA" id="ARBA00022475"/>
    </source>
</evidence>
<dbReference type="GO" id="GO:0065002">
    <property type="term" value="P:intracellular protein transmembrane transport"/>
    <property type="evidence" value="ECO:0007669"/>
    <property type="project" value="UniProtKB-UniRule"/>
</dbReference>
<dbReference type="GO" id="GO:0005886">
    <property type="term" value="C:plasma membrane"/>
    <property type="evidence" value="ECO:0007669"/>
    <property type="project" value="UniProtKB-SubCell"/>
</dbReference>
<evidence type="ECO:0000256" key="8">
    <source>
        <dbReference type="ARBA" id="ARBA00023136"/>
    </source>
</evidence>
<comment type="subunit">
    <text evidence="9">Component of the Sec protein translocase complex. Heterotrimer consisting of SecY, SecE and SecG subunits. The heterotrimers can form oligomers, although 1 heterotrimer is thought to be able to translocate proteins. Interacts with the ribosome. Interacts with SecDF, and other proteins may be involved. Interacts with SecA.</text>
</comment>
<dbReference type="InterPro" id="IPR013783">
    <property type="entry name" value="Ig-like_fold"/>
</dbReference>
<dbReference type="CDD" id="cd00146">
    <property type="entry name" value="PKD"/>
    <property type="match status" value="1"/>
</dbReference>
<dbReference type="Pfam" id="PF18911">
    <property type="entry name" value="PKD_4"/>
    <property type="match status" value="1"/>
</dbReference>
<dbReference type="Proteomes" id="UP000178797">
    <property type="component" value="Unassembled WGS sequence"/>
</dbReference>
<proteinExistence type="inferred from homology"/>
<dbReference type="PANTHER" id="PTHR33910">
    <property type="entry name" value="PROTEIN TRANSLOCASE SUBUNIT SECE"/>
    <property type="match status" value="1"/>
</dbReference>
<dbReference type="AlphaFoldDB" id="A0A1F7RZM2"/>
<dbReference type="PROSITE" id="PS50093">
    <property type="entry name" value="PKD"/>
    <property type="match status" value="1"/>
</dbReference>
<keyword evidence="5 9" id="KW-0653">Protein transport</keyword>
<dbReference type="PANTHER" id="PTHR33910:SF1">
    <property type="entry name" value="PROTEIN TRANSLOCASE SUBUNIT SECE"/>
    <property type="match status" value="1"/>
</dbReference>
<evidence type="ECO:0000313" key="11">
    <source>
        <dbReference type="EMBL" id="OGL46297.1"/>
    </source>
</evidence>
<dbReference type="InterPro" id="IPR001901">
    <property type="entry name" value="Translocase_SecE/Sec61-g"/>
</dbReference>
<evidence type="ECO:0000256" key="9">
    <source>
        <dbReference type="HAMAP-Rule" id="MF_00422"/>
    </source>
</evidence>
<dbReference type="InterPro" id="IPR035986">
    <property type="entry name" value="PKD_dom_sf"/>
</dbReference>
<dbReference type="Gene3D" id="2.60.40.10">
    <property type="entry name" value="Immunoglobulins"/>
    <property type="match status" value="1"/>
</dbReference>
<keyword evidence="7 9" id="KW-0811">Translocation</keyword>
<dbReference type="InterPro" id="IPR005807">
    <property type="entry name" value="SecE_bac"/>
</dbReference>
<comment type="function">
    <text evidence="9">Essential subunit of the Sec protein translocation channel SecYEG. Clamps together the 2 halves of SecY. May contact the channel plug during translocation.</text>
</comment>
<feature type="domain" description="PKD" evidence="10">
    <location>
        <begin position="110"/>
        <end position="156"/>
    </location>
</feature>
<organism evidence="11 12">
    <name type="scientific">Candidatus Schekmanbacteria bacterium RBG_16_38_10</name>
    <dbReference type="NCBI Taxonomy" id="1817879"/>
    <lineage>
        <taxon>Bacteria</taxon>
        <taxon>Candidatus Schekmaniibacteriota</taxon>
    </lineage>
</organism>
<dbReference type="GO" id="GO:0006605">
    <property type="term" value="P:protein targeting"/>
    <property type="evidence" value="ECO:0007669"/>
    <property type="project" value="UniProtKB-UniRule"/>
</dbReference>
<dbReference type="SMART" id="SM00089">
    <property type="entry name" value="PKD"/>
    <property type="match status" value="1"/>
</dbReference>
<dbReference type="InterPro" id="IPR000601">
    <property type="entry name" value="PKD_dom"/>
</dbReference>
<dbReference type="GO" id="GO:0008320">
    <property type="term" value="F:protein transmembrane transporter activity"/>
    <property type="evidence" value="ECO:0007669"/>
    <property type="project" value="UniProtKB-UniRule"/>
</dbReference>
<keyword evidence="6 9" id="KW-1133">Transmembrane helix</keyword>
<keyword evidence="8 9" id="KW-0472">Membrane</keyword>
<sequence>MWKKLKEFFQEVKVEFKKVSWPSRSETIDSTKVVIIVVLVIAFYLGIVDVVLSNGVKRILNSAPKASFNVTPETGDTNTTFIFDAGNSYDKEDDASLLMVRWDFDNDGIWDFPGSGYAKGKTTTHRFSKPGVYTVKLNVKDSFGANETILRKITVQKAKEPVNPTATENTVK</sequence>
<comment type="similarity">
    <text evidence="9">Belongs to the SecE/SEC61-gamma family.</text>
</comment>
<gene>
    <name evidence="9" type="primary">secE</name>
    <name evidence="11" type="ORF">A2W05_01340</name>
</gene>
<dbReference type="GO" id="GO:0043952">
    <property type="term" value="P:protein transport by the Sec complex"/>
    <property type="evidence" value="ECO:0007669"/>
    <property type="project" value="UniProtKB-UniRule"/>
</dbReference>
<comment type="subcellular location">
    <subcellularLocation>
        <location evidence="9">Cell membrane</location>
        <topology evidence="9">Single-pass membrane protein</topology>
    </subcellularLocation>
    <subcellularLocation>
        <location evidence="1">Membrane</location>
    </subcellularLocation>
</comment>
<reference evidence="11 12" key="1">
    <citation type="journal article" date="2016" name="Nat. Commun.">
        <title>Thousands of microbial genomes shed light on interconnected biogeochemical processes in an aquifer system.</title>
        <authorList>
            <person name="Anantharaman K."/>
            <person name="Brown C.T."/>
            <person name="Hug L.A."/>
            <person name="Sharon I."/>
            <person name="Castelle C.J."/>
            <person name="Probst A.J."/>
            <person name="Thomas B.C."/>
            <person name="Singh A."/>
            <person name="Wilkins M.J."/>
            <person name="Karaoz U."/>
            <person name="Brodie E.L."/>
            <person name="Williams K.H."/>
            <person name="Hubbard S.S."/>
            <person name="Banfield J.F."/>
        </authorList>
    </citation>
    <scope>NUCLEOTIDE SEQUENCE [LARGE SCALE GENOMIC DNA]</scope>
</reference>
<evidence type="ECO:0000256" key="5">
    <source>
        <dbReference type="ARBA" id="ARBA00022927"/>
    </source>
</evidence>
<dbReference type="SUPFAM" id="SSF49299">
    <property type="entry name" value="PKD domain"/>
    <property type="match status" value="1"/>
</dbReference>
<evidence type="ECO:0000256" key="7">
    <source>
        <dbReference type="ARBA" id="ARBA00023010"/>
    </source>
</evidence>
<dbReference type="InterPro" id="IPR038379">
    <property type="entry name" value="SecE_sf"/>
</dbReference>
<dbReference type="HAMAP" id="MF_00422">
    <property type="entry name" value="SecE"/>
    <property type="match status" value="1"/>
</dbReference>
<evidence type="ECO:0000259" key="10">
    <source>
        <dbReference type="PROSITE" id="PS50093"/>
    </source>
</evidence>
<dbReference type="Pfam" id="PF00584">
    <property type="entry name" value="SecE"/>
    <property type="match status" value="1"/>
</dbReference>
<evidence type="ECO:0000256" key="6">
    <source>
        <dbReference type="ARBA" id="ARBA00022989"/>
    </source>
</evidence>
<dbReference type="Gene3D" id="1.20.5.1030">
    <property type="entry name" value="Preprotein translocase secy subunit"/>
    <property type="match status" value="1"/>
</dbReference>
<dbReference type="InterPro" id="IPR022409">
    <property type="entry name" value="PKD/Chitinase_dom"/>
</dbReference>
<evidence type="ECO:0000256" key="1">
    <source>
        <dbReference type="ARBA" id="ARBA00004370"/>
    </source>
</evidence>
<comment type="caution">
    <text evidence="11">The sequence shown here is derived from an EMBL/GenBank/DDBJ whole genome shotgun (WGS) entry which is preliminary data.</text>
</comment>
<dbReference type="GO" id="GO:0009306">
    <property type="term" value="P:protein secretion"/>
    <property type="evidence" value="ECO:0007669"/>
    <property type="project" value="UniProtKB-UniRule"/>
</dbReference>
<evidence type="ECO:0000256" key="4">
    <source>
        <dbReference type="ARBA" id="ARBA00022692"/>
    </source>
</evidence>
<dbReference type="EMBL" id="MGDE01000096">
    <property type="protein sequence ID" value="OGL46297.1"/>
    <property type="molecule type" value="Genomic_DNA"/>
</dbReference>
<name>A0A1F7RZM2_9BACT</name>
<evidence type="ECO:0000256" key="2">
    <source>
        <dbReference type="ARBA" id="ARBA00022448"/>
    </source>
</evidence>
<protein>
    <recommendedName>
        <fullName evidence="9">Protein translocase subunit SecE</fullName>
    </recommendedName>
</protein>
<keyword evidence="2 9" id="KW-0813">Transport</keyword>
<feature type="transmembrane region" description="Helical" evidence="9">
    <location>
        <begin position="33"/>
        <end position="52"/>
    </location>
</feature>
<keyword evidence="4 9" id="KW-0812">Transmembrane</keyword>
<evidence type="ECO:0000313" key="12">
    <source>
        <dbReference type="Proteomes" id="UP000178797"/>
    </source>
</evidence>
<dbReference type="NCBIfam" id="TIGR00964">
    <property type="entry name" value="secE_bact"/>
    <property type="match status" value="1"/>
</dbReference>
<keyword evidence="3 9" id="KW-1003">Cell membrane</keyword>
<accession>A0A1F7RZM2</accession>
<dbReference type="PROSITE" id="PS01067">
    <property type="entry name" value="SECE_SEC61G"/>
    <property type="match status" value="1"/>
</dbReference>